<dbReference type="InParanoid" id="A0A6M4HDP9"/>
<dbReference type="InterPro" id="IPR036890">
    <property type="entry name" value="HATPase_C_sf"/>
</dbReference>
<accession>A0A6M4HDP9</accession>
<dbReference type="SUPFAM" id="SSF55874">
    <property type="entry name" value="ATPase domain of HSP90 chaperone/DNA topoisomerase II/histidine kinase"/>
    <property type="match status" value="1"/>
</dbReference>
<dbReference type="InterPro" id="IPR010559">
    <property type="entry name" value="Sig_transdc_His_kin_internal"/>
</dbReference>
<organism evidence="3 4">
    <name type="scientific">Usitatibacter palustris</name>
    <dbReference type="NCBI Taxonomy" id="2732487"/>
    <lineage>
        <taxon>Bacteria</taxon>
        <taxon>Pseudomonadati</taxon>
        <taxon>Pseudomonadota</taxon>
        <taxon>Betaproteobacteria</taxon>
        <taxon>Nitrosomonadales</taxon>
        <taxon>Usitatibacteraceae</taxon>
        <taxon>Usitatibacter</taxon>
    </lineage>
</organism>
<evidence type="ECO:0000256" key="1">
    <source>
        <dbReference type="SAM" id="Phobius"/>
    </source>
</evidence>
<keyword evidence="1" id="KW-0472">Membrane</keyword>
<feature type="transmembrane region" description="Helical" evidence="1">
    <location>
        <begin position="51"/>
        <end position="72"/>
    </location>
</feature>
<keyword evidence="4" id="KW-1185">Reference proteome</keyword>
<dbReference type="AlphaFoldDB" id="A0A6M4HDP9"/>
<dbReference type="Pfam" id="PF06580">
    <property type="entry name" value="His_kinase"/>
    <property type="match status" value="1"/>
</dbReference>
<dbReference type="Proteomes" id="UP000503096">
    <property type="component" value="Chromosome"/>
</dbReference>
<gene>
    <name evidence="3" type="ORF">DSM104440_03694</name>
</gene>
<dbReference type="EMBL" id="CP053073">
    <property type="protein sequence ID" value="QJR16858.1"/>
    <property type="molecule type" value="Genomic_DNA"/>
</dbReference>
<feature type="transmembrane region" description="Helical" evidence="1">
    <location>
        <begin position="112"/>
        <end position="133"/>
    </location>
</feature>
<reference evidence="3 4" key="1">
    <citation type="submission" date="2020-04" db="EMBL/GenBank/DDBJ databases">
        <title>Usitatibacter rugosus gen. nov., sp. nov. and Usitatibacter palustris sp. nov., novel members of Usitatibacteraceae fam. nov. within the order Nitrosomonadales isolated from soil.</title>
        <authorList>
            <person name="Huber K.J."/>
            <person name="Neumann-Schaal M."/>
            <person name="Geppert A."/>
            <person name="Luckner M."/>
            <person name="Wanner G."/>
            <person name="Overmann J."/>
        </authorList>
    </citation>
    <scope>NUCLEOTIDE SEQUENCE [LARGE SCALE GENOMIC DNA]</scope>
    <source>
        <strain evidence="3 4">Swamp67</strain>
    </source>
</reference>
<dbReference type="GO" id="GO:0016020">
    <property type="term" value="C:membrane"/>
    <property type="evidence" value="ECO:0007669"/>
    <property type="project" value="InterPro"/>
</dbReference>
<feature type="domain" description="Signal transduction histidine kinase internal region" evidence="2">
    <location>
        <begin position="147"/>
        <end position="225"/>
    </location>
</feature>
<dbReference type="InterPro" id="IPR050640">
    <property type="entry name" value="Bact_2-comp_sensor_kinase"/>
</dbReference>
<dbReference type="GO" id="GO:0000155">
    <property type="term" value="F:phosphorelay sensor kinase activity"/>
    <property type="evidence" value="ECO:0007669"/>
    <property type="project" value="InterPro"/>
</dbReference>
<keyword evidence="1" id="KW-0812">Transmembrane</keyword>
<dbReference type="PANTHER" id="PTHR34220">
    <property type="entry name" value="SENSOR HISTIDINE KINASE YPDA"/>
    <property type="match status" value="1"/>
</dbReference>
<dbReference type="KEGG" id="upl:DSM104440_03694"/>
<dbReference type="PANTHER" id="PTHR34220:SF7">
    <property type="entry name" value="SENSOR HISTIDINE KINASE YPDA"/>
    <property type="match status" value="1"/>
</dbReference>
<name>A0A6M4HDP9_9PROT</name>
<dbReference type="Gene3D" id="3.30.565.10">
    <property type="entry name" value="Histidine kinase-like ATPase, C-terminal domain"/>
    <property type="match status" value="1"/>
</dbReference>
<sequence>MASINQTGALIRLPNFCNLGVMLRALVLVNLFVLAAAALRTRSLGEFPFEFLLLAAFVEPVLILSLVVLCLARKALHAIGYAGAIGALFVFELLVAWGLQEFFGQLLPDRAPLPYPMLALVVVFVTGCTLLYFDLRSRALSPAIAEARIQALQARIRPHFLYNSINAVLAYIRSEPRKAERALEDLADLFRVLMADNRTLTPIGQEVQLARQYLAIEELRLGDRLKITWRIDEMPAEALVPPLLLQPLVENAVYHGIEPAEAGGEIVIDVRRKDGQVVMELTNPYSAAGSHVAGNRMAIANIRERLQLHFDAEASMRSEVGNGIYRVTIKLPYMVAP</sequence>
<evidence type="ECO:0000313" key="4">
    <source>
        <dbReference type="Proteomes" id="UP000503096"/>
    </source>
</evidence>
<evidence type="ECO:0000313" key="3">
    <source>
        <dbReference type="EMBL" id="QJR16858.1"/>
    </source>
</evidence>
<protein>
    <recommendedName>
        <fullName evidence="2">Signal transduction histidine kinase internal region domain-containing protein</fullName>
    </recommendedName>
</protein>
<evidence type="ECO:0000259" key="2">
    <source>
        <dbReference type="Pfam" id="PF06580"/>
    </source>
</evidence>
<proteinExistence type="predicted"/>
<feature type="transmembrane region" description="Helical" evidence="1">
    <location>
        <begin position="21"/>
        <end position="39"/>
    </location>
</feature>
<keyword evidence="1" id="KW-1133">Transmembrane helix</keyword>
<dbReference type="RefSeq" id="WP_246212058.1">
    <property type="nucleotide sequence ID" value="NZ_CP053073.1"/>
</dbReference>
<feature type="transmembrane region" description="Helical" evidence="1">
    <location>
        <begin position="79"/>
        <end position="100"/>
    </location>
</feature>